<dbReference type="AlphaFoldDB" id="A0A7J8GL48"/>
<comment type="caution">
    <text evidence="2">The sequence shown here is derived from an EMBL/GenBank/DDBJ whole genome shotgun (WGS) entry which is preliminary data.</text>
</comment>
<dbReference type="InterPro" id="IPR043502">
    <property type="entry name" value="DNA/RNA_pol_sf"/>
</dbReference>
<evidence type="ECO:0000256" key="1">
    <source>
        <dbReference type="SAM" id="MobiDB-lite"/>
    </source>
</evidence>
<evidence type="ECO:0000313" key="3">
    <source>
        <dbReference type="Proteomes" id="UP000550707"/>
    </source>
</evidence>
<accession>A0A7J8GL48</accession>
<protein>
    <recommendedName>
        <fullName evidence="4">Reverse transcriptase domain-containing protein</fullName>
    </recommendedName>
</protein>
<proteinExistence type="predicted"/>
<dbReference type="SUPFAM" id="SSF56672">
    <property type="entry name" value="DNA/RNA polymerases"/>
    <property type="match status" value="1"/>
</dbReference>
<reference evidence="2 3" key="1">
    <citation type="journal article" date="2020" name="Nature">
        <title>Six reference-quality genomes reveal evolution of bat adaptations.</title>
        <authorList>
            <person name="Jebb D."/>
            <person name="Huang Z."/>
            <person name="Pippel M."/>
            <person name="Hughes G.M."/>
            <person name="Lavrichenko K."/>
            <person name="Devanna P."/>
            <person name="Winkler S."/>
            <person name="Jermiin L.S."/>
            <person name="Skirmuntt E.C."/>
            <person name="Katzourakis A."/>
            <person name="Burkitt-Gray L."/>
            <person name="Ray D.A."/>
            <person name="Sullivan K.A.M."/>
            <person name="Roscito J.G."/>
            <person name="Kirilenko B.M."/>
            <person name="Davalos L.M."/>
            <person name="Corthals A.P."/>
            <person name="Power M.L."/>
            <person name="Jones G."/>
            <person name="Ransome R.D."/>
            <person name="Dechmann D.K.N."/>
            <person name="Locatelli A.G."/>
            <person name="Puechmaille S.J."/>
            <person name="Fedrigo O."/>
            <person name="Jarvis E.D."/>
            <person name="Hiller M."/>
            <person name="Vernes S.C."/>
            <person name="Myers E.W."/>
            <person name="Teeling E.C."/>
        </authorList>
    </citation>
    <scope>NUCLEOTIDE SEQUENCE [LARGE SCALE GENOMIC DNA]</scope>
    <source>
        <strain evidence="2">MMolMol1</strain>
        <tissue evidence="2">Muscle</tissue>
    </source>
</reference>
<feature type="region of interest" description="Disordered" evidence="1">
    <location>
        <begin position="1"/>
        <end position="36"/>
    </location>
</feature>
<dbReference type="PANTHER" id="PTHR19446">
    <property type="entry name" value="REVERSE TRANSCRIPTASES"/>
    <property type="match status" value="1"/>
</dbReference>
<dbReference type="InParanoid" id="A0A7J8GL48"/>
<evidence type="ECO:0000313" key="2">
    <source>
        <dbReference type="EMBL" id="KAF6460640.1"/>
    </source>
</evidence>
<keyword evidence="3" id="KW-1185">Reference proteome</keyword>
<dbReference type="Proteomes" id="UP000550707">
    <property type="component" value="Unassembled WGS sequence"/>
</dbReference>
<dbReference type="EMBL" id="JACASF010000009">
    <property type="protein sequence ID" value="KAF6460640.1"/>
    <property type="molecule type" value="Genomic_DNA"/>
</dbReference>
<name>A0A7J8GL48_MOLMO</name>
<organism evidence="2 3">
    <name type="scientific">Molossus molossus</name>
    <name type="common">Pallas' mastiff bat</name>
    <name type="synonym">Vespertilio molossus</name>
    <dbReference type="NCBI Taxonomy" id="27622"/>
    <lineage>
        <taxon>Eukaryota</taxon>
        <taxon>Metazoa</taxon>
        <taxon>Chordata</taxon>
        <taxon>Craniata</taxon>
        <taxon>Vertebrata</taxon>
        <taxon>Euteleostomi</taxon>
        <taxon>Mammalia</taxon>
        <taxon>Eutheria</taxon>
        <taxon>Laurasiatheria</taxon>
        <taxon>Chiroptera</taxon>
        <taxon>Yangochiroptera</taxon>
        <taxon>Molossidae</taxon>
        <taxon>Molossus</taxon>
    </lineage>
</organism>
<sequence>MKRVGELQVQSGHVARRQERGTPGAGAHPSEAYHDTTETQKIVNNYYEQLYGNKFDNLREMDKFLETHSLPKLDQEEIENLNRPITTEEIEDVIKTLPANKSPGPDGFTGEFYRTFKEELRPILLKLFQKIQEEGRLPNSFYEASIILIAKPEKDTTKK</sequence>
<gene>
    <name evidence="2" type="ORF">HJG59_011543</name>
</gene>
<evidence type="ECO:0008006" key="4">
    <source>
        <dbReference type="Google" id="ProtNLM"/>
    </source>
</evidence>